<dbReference type="OrthoDB" id="9803706at2"/>
<dbReference type="InterPro" id="IPR029045">
    <property type="entry name" value="ClpP/crotonase-like_dom_sf"/>
</dbReference>
<dbReference type="Pfam" id="PF01039">
    <property type="entry name" value="Carboxyl_trans"/>
    <property type="match status" value="1"/>
</dbReference>
<dbReference type="PATRIC" id="fig|1122169.6.peg.1166"/>
<dbReference type="EMBL" id="LNYW01000033">
    <property type="protein sequence ID" value="KTD62307.1"/>
    <property type="molecule type" value="Genomic_DNA"/>
</dbReference>
<dbReference type="PROSITE" id="PS50989">
    <property type="entry name" value="COA_CT_CTER"/>
    <property type="match status" value="1"/>
</dbReference>
<gene>
    <name evidence="3" type="ORF">Lsha_1007</name>
</gene>
<keyword evidence="3" id="KW-0436">Ligase</keyword>
<dbReference type="eggNOG" id="COG4799">
    <property type="taxonomic scope" value="Bacteria"/>
</dbReference>
<dbReference type="EC" id="6.4.1.3" evidence="3"/>
<evidence type="ECO:0000259" key="2">
    <source>
        <dbReference type="PROSITE" id="PS50989"/>
    </source>
</evidence>
<protein>
    <submittedName>
        <fullName evidence="3">Propionyl-CoA carboxylase subunit beta</fullName>
        <ecNumber evidence="3">6.4.1.3</ecNumber>
    </submittedName>
</protein>
<evidence type="ECO:0000313" key="4">
    <source>
        <dbReference type="Proteomes" id="UP000054600"/>
    </source>
</evidence>
<dbReference type="SUPFAM" id="SSF52096">
    <property type="entry name" value="ClpP/crotonase"/>
    <property type="match status" value="2"/>
</dbReference>
<dbReference type="InterPro" id="IPR051047">
    <property type="entry name" value="AccD/PCCB"/>
</dbReference>
<feature type="domain" description="CoA carboxyltransferase N-terminal" evidence="1">
    <location>
        <begin position="1"/>
        <end position="221"/>
    </location>
</feature>
<dbReference type="RefSeq" id="WP_018577361.1">
    <property type="nucleotide sequence ID" value="NZ_KB892401.1"/>
</dbReference>
<keyword evidence="4" id="KW-1185">Reference proteome</keyword>
<dbReference type="GO" id="GO:0004658">
    <property type="term" value="F:propionyl-CoA carboxylase activity"/>
    <property type="evidence" value="ECO:0007669"/>
    <property type="project" value="UniProtKB-EC"/>
</dbReference>
<dbReference type="PANTHER" id="PTHR43842:SF2">
    <property type="entry name" value="PROPIONYL-COA CARBOXYLASE BETA CHAIN, MITOCHONDRIAL"/>
    <property type="match status" value="1"/>
</dbReference>
<evidence type="ECO:0000313" key="3">
    <source>
        <dbReference type="EMBL" id="KTD62307.1"/>
    </source>
</evidence>
<sequence length="464" mass="50684">MSDKATMKWIESLIDEHSFLPLGSDYTVENQPDLQMGGEVITGLAKVNQRPVAVYAHNTSVNRGYVTRQGAIKIIRLMDKAKDLKIPVIAFLASPGISLDLLSGDEYTQIISRNISLSGQVPQLGIIAAPTLGAPAYSAVLMDMTFFNKHRSYLMVTSPMVVQQAIGEKVTMSDLGGTAMHANTTGIADFVDDSTAAQINHVKTMLNFLPSNTQELPPVHVVHEPTHPMPTIPANPRVPFNILELIQAIVDNSVVLQYKRTYGQAMICAFAHINGHAVGIVANQSIRFSGAIDSDAAQKTSKFIRICDAYSIPVLTLIDVPGFMPGKREEQKGLLQHGARLCVAMQTRVPRVSVVVRKCYGAAAFLMMQTKSQNGDLVLALETASLGVMGKETTKKVQTTDGNEQEQKTAQPALEIDESLAEAFTLGIIDEIIKPMQIRSRLAQHLEFLARKMQNMPEARHSIV</sequence>
<dbReference type="PANTHER" id="PTHR43842">
    <property type="entry name" value="PROPIONYL-COA CARBOXYLASE BETA CHAIN"/>
    <property type="match status" value="1"/>
</dbReference>
<dbReference type="InterPro" id="IPR011763">
    <property type="entry name" value="COA_CT_C"/>
</dbReference>
<organism evidence="3 4">
    <name type="scientific">Legionella shakespearei DSM 23087</name>
    <dbReference type="NCBI Taxonomy" id="1122169"/>
    <lineage>
        <taxon>Bacteria</taxon>
        <taxon>Pseudomonadati</taxon>
        <taxon>Pseudomonadota</taxon>
        <taxon>Gammaproteobacteria</taxon>
        <taxon>Legionellales</taxon>
        <taxon>Legionellaceae</taxon>
        <taxon>Legionella</taxon>
    </lineage>
</organism>
<dbReference type="PROSITE" id="PS50980">
    <property type="entry name" value="COA_CT_NTER"/>
    <property type="match status" value="1"/>
</dbReference>
<comment type="caution">
    <text evidence="3">The sequence shown here is derived from an EMBL/GenBank/DDBJ whole genome shotgun (WGS) entry which is preliminary data.</text>
</comment>
<reference evidence="3 4" key="1">
    <citation type="submission" date="2015-11" db="EMBL/GenBank/DDBJ databases">
        <title>Genomic analysis of 38 Legionella species identifies large and diverse effector repertoires.</title>
        <authorList>
            <person name="Burstein D."/>
            <person name="Amaro F."/>
            <person name="Zusman T."/>
            <person name="Lifshitz Z."/>
            <person name="Cohen O."/>
            <person name="Gilbert J.A."/>
            <person name="Pupko T."/>
            <person name="Shuman H.A."/>
            <person name="Segal G."/>
        </authorList>
    </citation>
    <scope>NUCLEOTIDE SEQUENCE [LARGE SCALE GENOMIC DNA]</scope>
    <source>
        <strain evidence="3 4">ATCC 49655</strain>
    </source>
</reference>
<dbReference type="InterPro" id="IPR011762">
    <property type="entry name" value="COA_CT_N"/>
</dbReference>
<accession>A0A0W0Z0F1</accession>
<feature type="domain" description="CoA carboxyltransferase C-terminal" evidence="2">
    <location>
        <begin position="224"/>
        <end position="448"/>
    </location>
</feature>
<dbReference type="Proteomes" id="UP000054600">
    <property type="component" value="Unassembled WGS sequence"/>
</dbReference>
<evidence type="ECO:0000259" key="1">
    <source>
        <dbReference type="PROSITE" id="PS50980"/>
    </source>
</evidence>
<dbReference type="AlphaFoldDB" id="A0A0W0Z0F1"/>
<dbReference type="Gene3D" id="3.90.226.10">
    <property type="entry name" value="2-enoyl-CoA Hydratase, Chain A, domain 1"/>
    <property type="match status" value="2"/>
</dbReference>
<proteinExistence type="predicted"/>
<name>A0A0W0Z0F1_9GAMM</name>
<dbReference type="InterPro" id="IPR034733">
    <property type="entry name" value="AcCoA_carboxyl_beta"/>
</dbReference>
<dbReference type="STRING" id="1122169.Lsha_1007"/>